<evidence type="ECO:0000259" key="3">
    <source>
        <dbReference type="Pfam" id="PF03713"/>
    </source>
</evidence>
<dbReference type="InterPro" id="IPR012347">
    <property type="entry name" value="Ferritin-like"/>
</dbReference>
<evidence type="ECO:0000313" key="4">
    <source>
        <dbReference type="EMBL" id="TDL44360.1"/>
    </source>
</evidence>
<feature type="chain" id="PRO_5039628561" evidence="2">
    <location>
        <begin position="20"/>
        <end position="223"/>
    </location>
</feature>
<sequence length="223" mass="23290">MKRSTTLTALALASALALAGCGTSGAQEGAGADSETAAPAASAPAVTSTGAASGEPIAAEHDDADVMFAQMMLPHHEQAVEMSEMLLAKDEVPADVADFARGVIDAQGPEIERMNDMLTAWEAEPLADAEDMDGMDHGSGAGMSGMMSEEDMSALEDARGAGAAQLYLEQMTVHHEGAVEMAQEQIEQGQNPQAVELARQVVEDQEAEITEMERMLQELPDGS</sequence>
<proteinExistence type="predicted"/>
<dbReference type="AlphaFoldDB" id="A0A4V3B3I4"/>
<dbReference type="PANTHER" id="PTHR36933:SF1">
    <property type="entry name" value="SLL0788 PROTEIN"/>
    <property type="match status" value="1"/>
</dbReference>
<keyword evidence="2" id="KW-0732">Signal</keyword>
<dbReference type="RefSeq" id="WP_133409467.1">
    <property type="nucleotide sequence ID" value="NZ_SMZT01000002.1"/>
</dbReference>
<comment type="caution">
    <text evidence="4">The sequence shown here is derived from an EMBL/GenBank/DDBJ whole genome shotgun (WGS) entry which is preliminary data.</text>
</comment>
<feature type="signal peptide" evidence="2">
    <location>
        <begin position="1"/>
        <end position="19"/>
    </location>
</feature>
<gene>
    <name evidence="4" type="ORF">E2R59_04505</name>
</gene>
<reference evidence="4 5" key="1">
    <citation type="submission" date="2019-03" db="EMBL/GenBank/DDBJ databases">
        <title>Genome Sequencing and Assembly of Various Microbes Isolated from Partially Reclaimed Soil and Acid Mine Drainage (AMD) Site.</title>
        <authorList>
            <person name="Steinbock B."/>
            <person name="Bechtold R."/>
            <person name="Sevigny J.L."/>
            <person name="Thomas D."/>
            <person name="Cuthill L.R."/>
            <person name="Aveiro Johannsen E.J."/>
            <person name="Thomas K."/>
            <person name="Ghosh A."/>
        </authorList>
    </citation>
    <scope>NUCLEOTIDE SEQUENCE [LARGE SCALE GENOMIC DNA]</scope>
    <source>
        <strain evidence="4 5">S-A3</strain>
    </source>
</reference>
<name>A0A4V3B3I4_KOCRO</name>
<dbReference type="EMBL" id="SMZT01000002">
    <property type="protein sequence ID" value="TDL44360.1"/>
    <property type="molecule type" value="Genomic_DNA"/>
</dbReference>
<protein>
    <submittedName>
        <fullName evidence="4">DUF305 domain-containing protein</fullName>
    </submittedName>
</protein>
<dbReference type="InterPro" id="IPR005183">
    <property type="entry name" value="DUF305_CopM-like"/>
</dbReference>
<evidence type="ECO:0000256" key="1">
    <source>
        <dbReference type="SAM" id="MobiDB-lite"/>
    </source>
</evidence>
<dbReference type="PROSITE" id="PS51257">
    <property type="entry name" value="PROKAR_LIPOPROTEIN"/>
    <property type="match status" value="1"/>
</dbReference>
<dbReference type="GeneID" id="64346664"/>
<evidence type="ECO:0000256" key="2">
    <source>
        <dbReference type="SAM" id="SignalP"/>
    </source>
</evidence>
<dbReference type="Gene3D" id="1.20.1260.10">
    <property type="match status" value="1"/>
</dbReference>
<evidence type="ECO:0000313" key="5">
    <source>
        <dbReference type="Proteomes" id="UP000295163"/>
    </source>
</evidence>
<feature type="region of interest" description="Disordered" evidence="1">
    <location>
        <begin position="23"/>
        <end position="53"/>
    </location>
</feature>
<accession>A0A4V3B3I4</accession>
<organism evidence="4 5">
    <name type="scientific">Kocuria rosea</name>
    <name type="common">Deinococcus erythromyxa</name>
    <name type="synonym">Micrococcus rubens</name>
    <dbReference type="NCBI Taxonomy" id="1275"/>
    <lineage>
        <taxon>Bacteria</taxon>
        <taxon>Bacillati</taxon>
        <taxon>Actinomycetota</taxon>
        <taxon>Actinomycetes</taxon>
        <taxon>Micrococcales</taxon>
        <taxon>Micrococcaceae</taxon>
        <taxon>Kocuria</taxon>
    </lineage>
</organism>
<dbReference type="Proteomes" id="UP000295163">
    <property type="component" value="Unassembled WGS sequence"/>
</dbReference>
<feature type="domain" description="DUF305" evidence="3">
    <location>
        <begin position="65"/>
        <end position="216"/>
    </location>
</feature>
<dbReference type="Pfam" id="PF03713">
    <property type="entry name" value="DUF305"/>
    <property type="match status" value="1"/>
</dbReference>
<dbReference type="PANTHER" id="PTHR36933">
    <property type="entry name" value="SLL0788 PROTEIN"/>
    <property type="match status" value="1"/>
</dbReference>